<evidence type="ECO:0000313" key="2">
    <source>
        <dbReference type="EMBL" id="MCF2947997.1"/>
    </source>
</evidence>
<organism evidence="2 3">
    <name type="scientific">Paraglaciecola algarum</name>
    <dbReference type="NCBI Taxonomy" id="3050085"/>
    <lineage>
        <taxon>Bacteria</taxon>
        <taxon>Pseudomonadati</taxon>
        <taxon>Pseudomonadota</taxon>
        <taxon>Gammaproteobacteria</taxon>
        <taxon>Alteromonadales</taxon>
        <taxon>Alteromonadaceae</taxon>
        <taxon>Paraglaciecola</taxon>
    </lineage>
</organism>
<evidence type="ECO:0000256" key="1">
    <source>
        <dbReference type="SAM" id="Phobius"/>
    </source>
</evidence>
<sequence>MSTALFSLLIFFSVTGITLNHLDWITSSKDPQLWQGELDNTVLEGFTPPATDSLLRWMENKHSLATASNIEWDQDAQEVLLDYPFPAGYAYVIVDVESGQYSIDYQNGSFWQIINDLHKGRHAGQSWAWLIDISAVFMVLFSITGLIILWQNRPKRQVGITLTLLGTGTPILIFFLLVPHLSGV</sequence>
<keyword evidence="1" id="KW-1133">Transmembrane helix</keyword>
<evidence type="ECO:0000313" key="3">
    <source>
        <dbReference type="Proteomes" id="UP001521137"/>
    </source>
</evidence>
<accession>A0ABS9D4X2</accession>
<feature type="transmembrane region" description="Helical" evidence="1">
    <location>
        <begin position="162"/>
        <end position="181"/>
    </location>
</feature>
<reference evidence="2 3" key="1">
    <citation type="submission" date="2022-01" db="EMBL/GenBank/DDBJ databases">
        <title>Paraglaciecola sp. G1-23.</title>
        <authorList>
            <person name="Jin M.S."/>
            <person name="Han D.M."/>
            <person name="Kim H.M."/>
            <person name="Jeon C.O."/>
        </authorList>
    </citation>
    <scope>NUCLEOTIDE SEQUENCE [LARGE SCALE GENOMIC DNA]</scope>
    <source>
        <strain evidence="2 3">G1-23</strain>
    </source>
</reference>
<protein>
    <submittedName>
        <fullName evidence="2">PepSY-associated TM helix domain-containing protein</fullName>
    </submittedName>
</protein>
<keyword evidence="3" id="KW-1185">Reference proteome</keyword>
<dbReference type="PANTHER" id="PTHR40115:SF1">
    <property type="entry name" value="INNER MEMBRANE PROTEIN WITH PEPSY TM HELIX"/>
    <property type="match status" value="1"/>
</dbReference>
<dbReference type="PANTHER" id="PTHR40115">
    <property type="entry name" value="INNER MEMBRANE PROTEIN WITH PEPSY TM HELIX"/>
    <property type="match status" value="1"/>
</dbReference>
<keyword evidence="1" id="KW-0472">Membrane</keyword>
<proteinExistence type="predicted"/>
<gene>
    <name evidence="2" type="ORF">L0668_07755</name>
</gene>
<keyword evidence="1" id="KW-0812">Transmembrane</keyword>
<dbReference type="EMBL" id="JAKGAS010000003">
    <property type="protein sequence ID" value="MCF2947997.1"/>
    <property type="molecule type" value="Genomic_DNA"/>
</dbReference>
<dbReference type="Pfam" id="PF16357">
    <property type="entry name" value="PepSY_TM_like_2"/>
    <property type="match status" value="1"/>
</dbReference>
<comment type="caution">
    <text evidence="2">The sequence shown here is derived from an EMBL/GenBank/DDBJ whole genome shotgun (WGS) entry which is preliminary data.</text>
</comment>
<dbReference type="Proteomes" id="UP001521137">
    <property type="component" value="Unassembled WGS sequence"/>
</dbReference>
<name>A0ABS9D4X2_9ALTE</name>
<dbReference type="InterPro" id="IPR032307">
    <property type="entry name" value="PepSY_TM-like_2"/>
</dbReference>
<feature type="transmembrane region" description="Helical" evidence="1">
    <location>
        <begin position="127"/>
        <end position="150"/>
    </location>
</feature>